<organism evidence="1">
    <name type="scientific">uncultured Thermomicrobiales bacterium</name>
    <dbReference type="NCBI Taxonomy" id="1645740"/>
    <lineage>
        <taxon>Bacteria</taxon>
        <taxon>Pseudomonadati</taxon>
        <taxon>Thermomicrobiota</taxon>
        <taxon>Thermomicrobia</taxon>
        <taxon>Thermomicrobiales</taxon>
        <taxon>environmental samples</taxon>
    </lineage>
</organism>
<dbReference type="SUPFAM" id="SSF52833">
    <property type="entry name" value="Thioredoxin-like"/>
    <property type="match status" value="1"/>
</dbReference>
<dbReference type="InterPro" id="IPR036249">
    <property type="entry name" value="Thioredoxin-like_sf"/>
</dbReference>
<protein>
    <submittedName>
        <fullName evidence="1">Uncharacterized protein</fullName>
    </submittedName>
</protein>
<gene>
    <name evidence="1" type="ORF">AVDCRST_MAG70-875</name>
</gene>
<dbReference type="EMBL" id="CADCWH010000134">
    <property type="protein sequence ID" value="CAA9550381.1"/>
    <property type="molecule type" value="Genomic_DNA"/>
</dbReference>
<dbReference type="Gene3D" id="3.40.30.10">
    <property type="entry name" value="Glutaredoxin"/>
    <property type="match status" value="1"/>
</dbReference>
<sequence length="42" mass="4605">MTTATDVGQGLPDLRLSALDGGEVRLADLRGKRSLLFMWASW</sequence>
<proteinExistence type="predicted"/>
<dbReference type="AlphaFoldDB" id="A0A6J4UH45"/>
<evidence type="ECO:0000313" key="1">
    <source>
        <dbReference type="EMBL" id="CAA9550381.1"/>
    </source>
</evidence>
<reference evidence="1" key="1">
    <citation type="submission" date="2020-02" db="EMBL/GenBank/DDBJ databases">
        <authorList>
            <person name="Meier V. D."/>
        </authorList>
    </citation>
    <scope>NUCLEOTIDE SEQUENCE</scope>
    <source>
        <strain evidence="1">AVDCRST_MAG70</strain>
    </source>
</reference>
<accession>A0A6J4UH45</accession>
<name>A0A6J4UH45_9BACT</name>